<dbReference type="GO" id="GO:0007026">
    <property type="term" value="P:negative regulation of microtubule depolymerization"/>
    <property type="evidence" value="ECO:0007669"/>
    <property type="project" value="TreeGrafter"/>
</dbReference>
<keyword evidence="5" id="KW-0206">Cytoskeleton</keyword>
<feature type="region of interest" description="Disordered" evidence="6">
    <location>
        <begin position="1"/>
        <end position="307"/>
    </location>
</feature>
<feature type="compositionally biased region" description="Polar residues" evidence="6">
    <location>
        <begin position="208"/>
        <end position="223"/>
    </location>
</feature>
<protein>
    <recommendedName>
        <fullName evidence="7">Cytoskeleton-associated protein 2 C-terminal domain-containing protein</fullName>
    </recommendedName>
</protein>
<evidence type="ECO:0000313" key="9">
    <source>
        <dbReference type="Proteomes" id="UP001152803"/>
    </source>
</evidence>
<sequence>MDVDDVFFRTTGPRQKIMESHPAKKKTVPLENKAMEPVGTKRNNKENTKPANGHSASVTNKEQKETICSSAPLKSKNCENLGKLGDELKKPKTQEVKMRPSGKGDAVKKRQTHSQAFLSQHNTQPRKLVAEVAKPPASVPPKPLPGTYKGKVIQSKVSSFRKPTGGSGEAEPAGALTKPAKPNAGNKPQAVMGLRRKPPLPVPKRSTLKSSAAQNSRSKSVSSGAVAPTGKRAPNATAPRETSSRSRLYSAPGQLAKSRVLVPPARPMSGPESAGRFGSAKSTVTLKRKEMQQVSKPKAAVDNPKARIPSVTSSFSQYRITVETAEERKVKLAEWLTSNGKTLKRPPAASALSRTISRPAPSKPLPKLEAVTNARPSCETEPVTEQESGPEVQLVEQAKSSPELNAKPESARKGVPETAPHASSDIMNTTLDLLENSEMDLPVDPEIRMDNVVVNLCNAMEAMQAPSNCENGAQAEGDDDGGILEENRMETLAEMSKEEDDLKHEMHGIKEVKDGEAEGKFSAKKGVKMECADEMDGDEEDHAETPSKEAEGASVVRYSVKTTPYLQSVKQRIQSEAAPPGSGGRRQSAIKDLKFLTPVRRSLRIQRESSRLPGMLMDHDPCVSSLAELVKLDDDANAYIYRKNPALLEELPDQSEDLERF</sequence>
<dbReference type="GO" id="GO:0015630">
    <property type="term" value="C:microtubule cytoskeleton"/>
    <property type="evidence" value="ECO:0007669"/>
    <property type="project" value="TreeGrafter"/>
</dbReference>
<comment type="subcellular location">
    <subcellularLocation>
        <location evidence="1">Cytoplasm</location>
        <location evidence="1">Cytoskeleton</location>
    </subcellularLocation>
</comment>
<proteinExistence type="inferred from homology"/>
<evidence type="ECO:0000256" key="6">
    <source>
        <dbReference type="SAM" id="MobiDB-lite"/>
    </source>
</evidence>
<feature type="domain" description="Cytoskeleton-associated protein 2 C-terminal" evidence="7">
    <location>
        <begin position="500"/>
        <end position="647"/>
    </location>
</feature>
<dbReference type="Proteomes" id="UP001152803">
    <property type="component" value="Unassembled WGS sequence"/>
</dbReference>
<feature type="compositionally biased region" description="Polar residues" evidence="6">
    <location>
        <begin position="113"/>
        <end position="125"/>
    </location>
</feature>
<dbReference type="PANTHER" id="PTHR16076">
    <property type="entry name" value="CYTOSKELETON ASSOCIATED PROTEIN 2-RELATED"/>
    <property type="match status" value="1"/>
</dbReference>
<dbReference type="EMBL" id="JAFJMO010000005">
    <property type="protein sequence ID" value="KAJ8276130.1"/>
    <property type="molecule type" value="Genomic_DNA"/>
</dbReference>
<evidence type="ECO:0000256" key="4">
    <source>
        <dbReference type="ARBA" id="ARBA00022553"/>
    </source>
</evidence>
<dbReference type="PANTHER" id="PTHR16076:SF8">
    <property type="entry name" value="CYTOSKELETON-ASSOCIATED PROTEIN 2"/>
    <property type="match status" value="1"/>
</dbReference>
<gene>
    <name evidence="8" type="ORF">COCON_G00078820</name>
</gene>
<dbReference type="InterPro" id="IPR026165">
    <property type="entry name" value="CKAP2_fam"/>
</dbReference>
<dbReference type="Pfam" id="PF15297">
    <property type="entry name" value="CKAP2_C"/>
    <property type="match status" value="1"/>
</dbReference>
<evidence type="ECO:0000313" key="8">
    <source>
        <dbReference type="EMBL" id="KAJ8276130.1"/>
    </source>
</evidence>
<evidence type="ECO:0000256" key="1">
    <source>
        <dbReference type="ARBA" id="ARBA00004245"/>
    </source>
</evidence>
<keyword evidence="3" id="KW-0963">Cytoplasm</keyword>
<evidence type="ECO:0000256" key="3">
    <source>
        <dbReference type="ARBA" id="ARBA00022490"/>
    </source>
</evidence>
<name>A0A9Q1DP58_CONCO</name>
<organism evidence="8 9">
    <name type="scientific">Conger conger</name>
    <name type="common">Conger eel</name>
    <name type="synonym">Muraena conger</name>
    <dbReference type="NCBI Taxonomy" id="82655"/>
    <lineage>
        <taxon>Eukaryota</taxon>
        <taxon>Metazoa</taxon>
        <taxon>Chordata</taxon>
        <taxon>Craniata</taxon>
        <taxon>Vertebrata</taxon>
        <taxon>Euteleostomi</taxon>
        <taxon>Actinopterygii</taxon>
        <taxon>Neopterygii</taxon>
        <taxon>Teleostei</taxon>
        <taxon>Anguilliformes</taxon>
        <taxon>Congridae</taxon>
        <taxon>Conger</taxon>
    </lineage>
</organism>
<feature type="region of interest" description="Disordered" evidence="6">
    <location>
        <begin position="572"/>
        <end position="591"/>
    </location>
</feature>
<reference evidence="8" key="1">
    <citation type="journal article" date="2023" name="Science">
        <title>Genome structures resolve the early diversification of teleost fishes.</title>
        <authorList>
            <person name="Parey E."/>
            <person name="Louis A."/>
            <person name="Montfort J."/>
            <person name="Bouchez O."/>
            <person name="Roques C."/>
            <person name="Iampietro C."/>
            <person name="Lluch J."/>
            <person name="Castinel A."/>
            <person name="Donnadieu C."/>
            <person name="Desvignes T."/>
            <person name="Floi Bucao C."/>
            <person name="Jouanno E."/>
            <person name="Wen M."/>
            <person name="Mejri S."/>
            <person name="Dirks R."/>
            <person name="Jansen H."/>
            <person name="Henkel C."/>
            <person name="Chen W.J."/>
            <person name="Zahm M."/>
            <person name="Cabau C."/>
            <person name="Klopp C."/>
            <person name="Thompson A.W."/>
            <person name="Robinson-Rechavi M."/>
            <person name="Braasch I."/>
            <person name="Lecointre G."/>
            <person name="Bobe J."/>
            <person name="Postlethwait J.H."/>
            <person name="Berthelot C."/>
            <person name="Roest Crollius H."/>
            <person name="Guiguen Y."/>
        </authorList>
    </citation>
    <scope>NUCLEOTIDE SEQUENCE</scope>
    <source>
        <strain evidence="8">Concon-B</strain>
    </source>
</reference>
<accession>A0A9Q1DP58</accession>
<evidence type="ECO:0000256" key="5">
    <source>
        <dbReference type="ARBA" id="ARBA00023212"/>
    </source>
</evidence>
<comment type="caution">
    <text evidence="8">The sequence shown here is derived from an EMBL/GenBank/DDBJ whole genome shotgun (WGS) entry which is preliminary data.</text>
</comment>
<feature type="compositionally biased region" description="Acidic residues" evidence="6">
    <location>
        <begin position="533"/>
        <end position="542"/>
    </location>
</feature>
<keyword evidence="4" id="KW-0597">Phosphoprotein</keyword>
<evidence type="ECO:0000256" key="2">
    <source>
        <dbReference type="ARBA" id="ARBA00009468"/>
    </source>
</evidence>
<evidence type="ECO:0000259" key="7">
    <source>
        <dbReference type="Pfam" id="PF15297"/>
    </source>
</evidence>
<dbReference type="OrthoDB" id="9945093at2759"/>
<dbReference type="AlphaFoldDB" id="A0A9Q1DP58"/>
<keyword evidence="9" id="KW-1185">Reference proteome</keyword>
<feature type="region of interest" description="Disordered" evidence="6">
    <location>
        <begin position="341"/>
        <end position="425"/>
    </location>
</feature>
<feature type="compositionally biased region" description="Basic and acidic residues" evidence="6">
    <location>
        <begin position="84"/>
        <end position="98"/>
    </location>
</feature>
<dbReference type="InterPro" id="IPR029197">
    <property type="entry name" value="CKAP2_C"/>
</dbReference>
<comment type="similarity">
    <text evidence="2">Belongs to the CKAP2 family.</text>
</comment>
<feature type="region of interest" description="Disordered" evidence="6">
    <location>
        <begin position="533"/>
        <end position="554"/>
    </location>
</feature>